<feature type="disulfide bond" evidence="5">
    <location>
        <begin position="194"/>
        <end position="237"/>
    </location>
</feature>
<accession>A0A8C3PVD4</accession>
<evidence type="ECO:0000313" key="7">
    <source>
        <dbReference type="Ensembl" id="ENSCPIP00010001589.1"/>
    </source>
</evidence>
<comment type="caution">
    <text evidence="5">Lacks conserved residue(s) required for the propagation of feature annotation.</text>
</comment>
<evidence type="ECO:0000256" key="5">
    <source>
        <dbReference type="PROSITE-ProRule" id="PRU00302"/>
    </source>
</evidence>
<dbReference type="PANTHER" id="PTHR45656:SF3">
    <property type="entry name" value="CUB AND SUSHI DOMAIN-CONTAINING PROTEIN 1"/>
    <property type="match status" value="1"/>
</dbReference>
<dbReference type="SUPFAM" id="SSF57535">
    <property type="entry name" value="Complement control module/SCR domain"/>
    <property type="match status" value="4"/>
</dbReference>
<dbReference type="SMART" id="SM00032">
    <property type="entry name" value="CCP"/>
    <property type="match status" value="4"/>
</dbReference>
<dbReference type="Gene3D" id="2.10.70.10">
    <property type="entry name" value="Complement Module, domain 1"/>
    <property type="match status" value="4"/>
</dbReference>
<keyword evidence="4 5" id="KW-1015">Disulfide bond</keyword>
<protein>
    <recommendedName>
        <fullName evidence="6">Sushi domain-containing protein</fullName>
    </recommendedName>
</protein>
<evidence type="ECO:0000313" key="8">
    <source>
        <dbReference type="Proteomes" id="UP000694543"/>
    </source>
</evidence>
<feature type="domain" description="Sushi" evidence="6">
    <location>
        <begin position="73"/>
        <end position="132"/>
    </location>
</feature>
<organism evidence="7 8">
    <name type="scientific">Chrysolophus pictus</name>
    <name type="common">Golden pheasant</name>
    <name type="synonym">Phasianus pictus</name>
    <dbReference type="NCBI Taxonomy" id="9089"/>
    <lineage>
        <taxon>Eukaryota</taxon>
        <taxon>Metazoa</taxon>
        <taxon>Chordata</taxon>
        <taxon>Craniata</taxon>
        <taxon>Vertebrata</taxon>
        <taxon>Euteleostomi</taxon>
        <taxon>Archelosauria</taxon>
        <taxon>Archosauria</taxon>
        <taxon>Dinosauria</taxon>
        <taxon>Saurischia</taxon>
        <taxon>Theropoda</taxon>
        <taxon>Coelurosauria</taxon>
        <taxon>Aves</taxon>
        <taxon>Neognathae</taxon>
        <taxon>Galloanserae</taxon>
        <taxon>Galliformes</taxon>
        <taxon>Phasianidae</taxon>
        <taxon>Phasianinae</taxon>
        <taxon>Chrysolophus</taxon>
    </lineage>
</organism>
<dbReference type="FunFam" id="2.10.70.10:FF:000014">
    <property type="entry name" value="Membrane cofactor protein"/>
    <property type="match status" value="2"/>
</dbReference>
<reference evidence="7" key="1">
    <citation type="submission" date="2025-08" db="UniProtKB">
        <authorList>
            <consortium name="Ensembl"/>
        </authorList>
    </citation>
    <scope>IDENTIFICATION</scope>
</reference>
<feature type="disulfide bond" evidence="5">
    <location>
        <begin position="42"/>
        <end position="69"/>
    </location>
</feature>
<evidence type="ECO:0000256" key="2">
    <source>
        <dbReference type="ARBA" id="ARBA00022729"/>
    </source>
</evidence>
<dbReference type="PROSITE" id="PS50923">
    <property type="entry name" value="SUSHI"/>
    <property type="match status" value="3"/>
</dbReference>
<feature type="domain" description="Sushi" evidence="6">
    <location>
        <begin position="192"/>
        <end position="252"/>
    </location>
</feature>
<proteinExistence type="predicted"/>
<dbReference type="Pfam" id="PF00084">
    <property type="entry name" value="Sushi"/>
    <property type="match status" value="3"/>
</dbReference>
<keyword evidence="2" id="KW-0732">Signal</keyword>
<evidence type="ECO:0000259" key="6">
    <source>
        <dbReference type="PROSITE" id="PS50923"/>
    </source>
</evidence>
<sequence length="263" mass="28453">MAWSGDPPTCQKVVCPVPQIQNGRVSIPKQRYRYKDTVSFQCHEGFMLKGHSTAQCKADRTWDPPVPVCEQVGKCLPPPSIINGEHSSFSDTFGVGATVHYRCKPGFFLIGNQSIRCTPHGVWSHPLPRCEAGCVSPGAGHGKAIGLESLYMPGDIITIECNTDNISKVLHKSQCRSGGTWFPPLPACDRVLHCSKPPDILHGGHSGLGKAVFTPGTSVNYSCETGFSLVGMASIYCTESGAWSHPFPVCQGVFLLQRAKKKV</sequence>
<feature type="disulfide bond" evidence="5">
    <location>
        <begin position="223"/>
        <end position="250"/>
    </location>
</feature>
<dbReference type="Ensembl" id="ENSCPIT00010001857.1">
    <property type="protein sequence ID" value="ENSCPIP00010001589.1"/>
    <property type="gene ID" value="ENSCPIG00010001273.1"/>
</dbReference>
<evidence type="ECO:0000256" key="4">
    <source>
        <dbReference type="ARBA" id="ARBA00023157"/>
    </source>
</evidence>
<dbReference type="CDD" id="cd00033">
    <property type="entry name" value="CCP"/>
    <property type="match status" value="3"/>
</dbReference>
<dbReference type="InterPro" id="IPR035976">
    <property type="entry name" value="Sushi/SCR/CCP_sf"/>
</dbReference>
<keyword evidence="8" id="KW-1185">Reference proteome</keyword>
<dbReference type="InterPro" id="IPR051277">
    <property type="entry name" value="SEZ6_CSMD_C4BPB_Regulators"/>
</dbReference>
<dbReference type="Proteomes" id="UP000694543">
    <property type="component" value="Unplaced"/>
</dbReference>
<keyword evidence="1 5" id="KW-0768">Sushi</keyword>
<feature type="domain" description="Sushi" evidence="6">
    <location>
        <begin position="13"/>
        <end position="71"/>
    </location>
</feature>
<feature type="disulfide bond" evidence="5">
    <location>
        <begin position="103"/>
        <end position="130"/>
    </location>
</feature>
<name>A0A8C3PVD4_CHRPC</name>
<evidence type="ECO:0000256" key="1">
    <source>
        <dbReference type="ARBA" id="ARBA00022659"/>
    </source>
</evidence>
<dbReference type="InterPro" id="IPR000436">
    <property type="entry name" value="Sushi_SCR_CCP_dom"/>
</dbReference>
<dbReference type="PANTHER" id="PTHR45656">
    <property type="entry name" value="PROTEIN CBR-CLEC-78"/>
    <property type="match status" value="1"/>
</dbReference>
<evidence type="ECO:0000256" key="3">
    <source>
        <dbReference type="ARBA" id="ARBA00022737"/>
    </source>
</evidence>
<keyword evidence="3" id="KW-0677">Repeat</keyword>
<reference evidence="7" key="2">
    <citation type="submission" date="2025-09" db="UniProtKB">
        <authorList>
            <consortium name="Ensembl"/>
        </authorList>
    </citation>
    <scope>IDENTIFICATION</scope>
</reference>
<dbReference type="AlphaFoldDB" id="A0A8C3PVD4"/>